<organism evidence="1">
    <name type="scientific">marine metagenome</name>
    <dbReference type="NCBI Taxonomy" id="408172"/>
    <lineage>
        <taxon>unclassified sequences</taxon>
        <taxon>metagenomes</taxon>
        <taxon>ecological metagenomes</taxon>
    </lineage>
</organism>
<accession>A0A382SE47</accession>
<protein>
    <recommendedName>
        <fullName evidence="2">WbqC-like protein</fullName>
    </recommendedName>
</protein>
<dbReference type="AlphaFoldDB" id="A0A382SE47"/>
<dbReference type="InterPro" id="IPR014985">
    <property type="entry name" value="WbqC"/>
</dbReference>
<evidence type="ECO:0008006" key="2">
    <source>
        <dbReference type="Google" id="ProtNLM"/>
    </source>
</evidence>
<sequence>PNFLPYVGFFHKLSLADTFVMMDNTQYDKKFTNRNKIKIPDGWSWLTVPINKEHKFLPNKLVEINNKENWKEMHWKKITRSYTNSKFFKKNYKSFFEEVYNKEWKFLFELNSELLRQIIDWLGLKIQIIKESELNINGNSTERLVNVCKELGAETYVSGVGGKEYMNEKLFQKNNIKIEYQKFQCPTYTQIFGGDFIPNLSIIDLLFNNGSKSLPILTDDTNCGVE</sequence>
<evidence type="ECO:0000313" key="1">
    <source>
        <dbReference type="EMBL" id="SVD07181.1"/>
    </source>
</evidence>
<dbReference type="Pfam" id="PF08889">
    <property type="entry name" value="WbqC"/>
    <property type="match status" value="1"/>
</dbReference>
<dbReference type="EMBL" id="UINC01127808">
    <property type="protein sequence ID" value="SVD07181.1"/>
    <property type="molecule type" value="Genomic_DNA"/>
</dbReference>
<proteinExistence type="predicted"/>
<gene>
    <name evidence="1" type="ORF">METZ01_LOCUS360035</name>
</gene>
<feature type="non-terminal residue" evidence="1">
    <location>
        <position position="1"/>
    </location>
</feature>
<name>A0A382SE47_9ZZZZ</name>
<reference evidence="1" key="1">
    <citation type="submission" date="2018-05" db="EMBL/GenBank/DDBJ databases">
        <authorList>
            <person name="Lanie J.A."/>
            <person name="Ng W.-L."/>
            <person name="Kazmierczak K.M."/>
            <person name="Andrzejewski T.M."/>
            <person name="Davidsen T.M."/>
            <person name="Wayne K.J."/>
            <person name="Tettelin H."/>
            <person name="Glass J.I."/>
            <person name="Rusch D."/>
            <person name="Podicherti R."/>
            <person name="Tsui H.-C.T."/>
            <person name="Winkler M.E."/>
        </authorList>
    </citation>
    <scope>NUCLEOTIDE SEQUENCE</scope>
</reference>